<evidence type="ECO:0000313" key="1">
    <source>
        <dbReference type="EMBL" id="MDQ0227333.1"/>
    </source>
</evidence>
<keyword evidence="2" id="KW-1185">Reference proteome</keyword>
<protein>
    <submittedName>
        <fullName evidence="1">Fe2+ or Zn2+ uptake regulation protein</fullName>
    </submittedName>
</protein>
<dbReference type="RefSeq" id="WP_174880998.1">
    <property type="nucleotide sequence ID" value="NZ_CADEPK010000299.1"/>
</dbReference>
<dbReference type="Gene3D" id="1.10.10.10">
    <property type="entry name" value="Winged helix-like DNA-binding domain superfamily/Winged helix DNA-binding domain"/>
    <property type="match status" value="1"/>
</dbReference>
<dbReference type="InterPro" id="IPR036390">
    <property type="entry name" value="WH_DNA-bd_sf"/>
</dbReference>
<comment type="caution">
    <text evidence="1">The sequence shown here is derived from an EMBL/GenBank/DDBJ whole genome shotgun (WGS) entry which is preliminary data.</text>
</comment>
<evidence type="ECO:0000313" key="2">
    <source>
        <dbReference type="Proteomes" id="UP001232245"/>
    </source>
</evidence>
<dbReference type="EMBL" id="JAUSTZ010000008">
    <property type="protein sequence ID" value="MDQ0227333.1"/>
    <property type="molecule type" value="Genomic_DNA"/>
</dbReference>
<dbReference type="Pfam" id="PF13730">
    <property type="entry name" value="HTH_36"/>
    <property type="match status" value="1"/>
</dbReference>
<reference evidence="1 2" key="1">
    <citation type="submission" date="2023-07" db="EMBL/GenBank/DDBJ databases">
        <title>Genomic Encyclopedia of Type Strains, Phase IV (KMG-IV): sequencing the most valuable type-strain genomes for metagenomic binning, comparative biology and taxonomic classification.</title>
        <authorList>
            <person name="Goeker M."/>
        </authorList>
    </citation>
    <scope>NUCLEOTIDE SEQUENCE [LARGE SCALE GENOMIC DNA]</scope>
    <source>
        <strain evidence="1 2">DSM 17723</strain>
    </source>
</reference>
<dbReference type="InterPro" id="IPR036388">
    <property type="entry name" value="WH-like_DNA-bd_sf"/>
</dbReference>
<dbReference type="Proteomes" id="UP001232245">
    <property type="component" value="Unassembled WGS sequence"/>
</dbReference>
<name>A0ABT9Z503_9BACI</name>
<sequence length="125" mass="14161">MEKLNLKTINKHQSFQTVEELDETVHRFLSRHEAKLSSGTRAVLQCIVEHSRKVIGVSFASNDYIAEQAKVSVRTVIRAVKILQQRGIIKKIPTVRANGKRATNILVIQPFQSSEKKTPINKEVD</sequence>
<gene>
    <name evidence="1" type="ORF">J2S02_003678</name>
</gene>
<accession>A0ABT9Z503</accession>
<organism evidence="1 2">
    <name type="scientific">Metabacillus niabensis</name>
    <dbReference type="NCBI Taxonomy" id="324854"/>
    <lineage>
        <taxon>Bacteria</taxon>
        <taxon>Bacillati</taxon>
        <taxon>Bacillota</taxon>
        <taxon>Bacilli</taxon>
        <taxon>Bacillales</taxon>
        <taxon>Bacillaceae</taxon>
        <taxon>Metabacillus</taxon>
    </lineage>
</organism>
<proteinExistence type="predicted"/>
<dbReference type="SUPFAM" id="SSF46785">
    <property type="entry name" value="Winged helix' DNA-binding domain"/>
    <property type="match status" value="1"/>
</dbReference>